<evidence type="ECO:0000313" key="2">
    <source>
        <dbReference type="Proteomes" id="UP000467840"/>
    </source>
</evidence>
<gene>
    <name evidence="1" type="ORF">GH714_027343</name>
</gene>
<accession>A0A6A6LUD4</accession>
<dbReference type="InterPro" id="IPR035979">
    <property type="entry name" value="RBD_domain_sf"/>
</dbReference>
<dbReference type="Gene3D" id="3.30.70.330">
    <property type="match status" value="1"/>
</dbReference>
<dbReference type="CDD" id="cd00590">
    <property type="entry name" value="RRM_SF"/>
    <property type="match status" value="1"/>
</dbReference>
<reference evidence="1 2" key="1">
    <citation type="journal article" date="2020" name="Mol. Plant">
        <title>The Chromosome-Based Rubber Tree Genome Provides New Insights into Spurge Genome Evolution and Rubber Biosynthesis.</title>
        <authorList>
            <person name="Liu J."/>
            <person name="Shi C."/>
            <person name="Shi C.C."/>
            <person name="Li W."/>
            <person name="Zhang Q.J."/>
            <person name="Zhang Y."/>
            <person name="Li K."/>
            <person name="Lu H.F."/>
            <person name="Shi C."/>
            <person name="Zhu S.T."/>
            <person name="Xiao Z.Y."/>
            <person name="Nan H."/>
            <person name="Yue Y."/>
            <person name="Zhu X.G."/>
            <person name="Wu Y."/>
            <person name="Hong X.N."/>
            <person name="Fan G.Y."/>
            <person name="Tong Y."/>
            <person name="Zhang D."/>
            <person name="Mao C.L."/>
            <person name="Liu Y.L."/>
            <person name="Hao S.J."/>
            <person name="Liu W.Q."/>
            <person name="Lv M.Q."/>
            <person name="Zhang H.B."/>
            <person name="Liu Y."/>
            <person name="Hu-Tang G.R."/>
            <person name="Wang J.P."/>
            <person name="Wang J.H."/>
            <person name="Sun Y.H."/>
            <person name="Ni S.B."/>
            <person name="Chen W.B."/>
            <person name="Zhang X.C."/>
            <person name="Jiao Y.N."/>
            <person name="Eichler E.E."/>
            <person name="Li G.H."/>
            <person name="Liu X."/>
            <person name="Gao L.Z."/>
        </authorList>
    </citation>
    <scope>NUCLEOTIDE SEQUENCE [LARGE SCALE GENOMIC DNA]</scope>
    <source>
        <strain evidence="2">cv. GT1</strain>
        <tissue evidence="1">Leaf</tissue>
    </source>
</reference>
<protein>
    <recommendedName>
        <fullName evidence="3">RRM domain-containing protein</fullName>
    </recommendedName>
</protein>
<sequence>MLYFANFPSDWDVKSVWHSFSMFGQIIDVYIPNRLNHGGKRFGFIRAPTIVHLNELLDAINAIWIGTYENKECLERSVVAKVQNVHSIPTLQTRILSQQVSSIKVSPMGGDQVLLTFDNKELMEEFLAEKCWLQQWALLKNYGQERMMMWAHSKFVDVSSNVVANNDTLGLLSSGSASEPMEYKPLHVKLPSTSCPKLSYNSINTRILDFIPQEQLRNWVPELLKQRKDSRAIVDLWDLYPKLSSAGFASIDAVDLDLQAAPGRVGFYWYADNAIQEN</sequence>
<name>A0A6A6LUD4_HEVBR</name>
<dbReference type="EMBL" id="JAAGAX010000009">
    <property type="protein sequence ID" value="KAF2304115.1"/>
    <property type="molecule type" value="Genomic_DNA"/>
</dbReference>
<dbReference type="Proteomes" id="UP000467840">
    <property type="component" value="Chromosome 16"/>
</dbReference>
<dbReference type="SUPFAM" id="SSF54928">
    <property type="entry name" value="RNA-binding domain, RBD"/>
    <property type="match status" value="1"/>
</dbReference>
<dbReference type="InterPro" id="IPR012677">
    <property type="entry name" value="Nucleotide-bd_a/b_plait_sf"/>
</dbReference>
<comment type="caution">
    <text evidence="1">The sequence shown here is derived from an EMBL/GenBank/DDBJ whole genome shotgun (WGS) entry which is preliminary data.</text>
</comment>
<dbReference type="AlphaFoldDB" id="A0A6A6LUD4"/>
<evidence type="ECO:0000313" key="1">
    <source>
        <dbReference type="EMBL" id="KAF2304115.1"/>
    </source>
</evidence>
<evidence type="ECO:0008006" key="3">
    <source>
        <dbReference type="Google" id="ProtNLM"/>
    </source>
</evidence>
<proteinExistence type="predicted"/>
<dbReference type="GO" id="GO:0003676">
    <property type="term" value="F:nucleic acid binding"/>
    <property type="evidence" value="ECO:0007669"/>
    <property type="project" value="InterPro"/>
</dbReference>
<organism evidence="1 2">
    <name type="scientific">Hevea brasiliensis</name>
    <name type="common">Para rubber tree</name>
    <name type="synonym">Siphonia brasiliensis</name>
    <dbReference type="NCBI Taxonomy" id="3981"/>
    <lineage>
        <taxon>Eukaryota</taxon>
        <taxon>Viridiplantae</taxon>
        <taxon>Streptophyta</taxon>
        <taxon>Embryophyta</taxon>
        <taxon>Tracheophyta</taxon>
        <taxon>Spermatophyta</taxon>
        <taxon>Magnoliopsida</taxon>
        <taxon>eudicotyledons</taxon>
        <taxon>Gunneridae</taxon>
        <taxon>Pentapetalae</taxon>
        <taxon>rosids</taxon>
        <taxon>fabids</taxon>
        <taxon>Malpighiales</taxon>
        <taxon>Euphorbiaceae</taxon>
        <taxon>Crotonoideae</taxon>
        <taxon>Micrandreae</taxon>
        <taxon>Hevea</taxon>
    </lineage>
</organism>
<keyword evidence="2" id="KW-1185">Reference proteome</keyword>